<name>A0A1T4VPU8_9FIRM</name>
<dbReference type="EMBL" id="FUXZ01000007">
    <property type="protein sequence ID" value="SKA66531.1"/>
    <property type="molecule type" value="Genomic_DNA"/>
</dbReference>
<gene>
    <name evidence="1" type="ORF">SAMN02745111_01334</name>
</gene>
<keyword evidence="2" id="KW-1185">Reference proteome</keyword>
<dbReference type="InterPro" id="IPR015067">
    <property type="entry name" value="DUF1893_TM1506-like"/>
</dbReference>
<dbReference type="SUPFAM" id="SSF53927">
    <property type="entry name" value="Cytidine deaminase-like"/>
    <property type="match status" value="1"/>
</dbReference>
<evidence type="ECO:0008006" key="3">
    <source>
        <dbReference type="Google" id="ProtNLM"/>
    </source>
</evidence>
<proteinExistence type="predicted"/>
<reference evidence="1 2" key="1">
    <citation type="submission" date="2017-02" db="EMBL/GenBank/DDBJ databases">
        <authorList>
            <person name="Peterson S.W."/>
        </authorList>
    </citation>
    <scope>NUCLEOTIDE SEQUENCE [LARGE SCALE GENOMIC DNA]</scope>
    <source>
        <strain evidence="1 2">ATCC 35992</strain>
    </source>
</reference>
<dbReference type="Pfam" id="PF08973">
    <property type="entry name" value="TM1506"/>
    <property type="match status" value="1"/>
</dbReference>
<protein>
    <recommendedName>
        <fullName evidence="3">DUF1893 domain-containing protein</fullName>
    </recommendedName>
</protein>
<dbReference type="STRING" id="39495.SAMN02745111_01334"/>
<dbReference type="InterPro" id="IPR037081">
    <property type="entry name" value="Hyp_TM1506"/>
</dbReference>
<dbReference type="Gene3D" id="3.40.140.30">
    <property type="entry name" value="Hypothetical protein TM1506"/>
    <property type="match status" value="1"/>
</dbReference>
<accession>A0A1T4VPU8</accession>
<dbReference type="AlphaFoldDB" id="A0A1T4VPU8"/>
<dbReference type="GO" id="GO:0003824">
    <property type="term" value="F:catalytic activity"/>
    <property type="evidence" value="ECO:0007669"/>
    <property type="project" value="InterPro"/>
</dbReference>
<evidence type="ECO:0000313" key="1">
    <source>
        <dbReference type="EMBL" id="SKA66531.1"/>
    </source>
</evidence>
<sequence>MVENMNKLFEKELLDELNNGDTTLVIRCDEKVIKSNHKGISPLIELNEKNLNLEGACAYDKIVGKAAALLYARLNIKYVYAEVLSKRGMDTLDNYGVEYDYSVFTDEIINRLKTGMCPMEETVLDVKNPEEAYEKLKKKIIEMKNNK</sequence>
<evidence type="ECO:0000313" key="2">
    <source>
        <dbReference type="Proteomes" id="UP000190814"/>
    </source>
</evidence>
<dbReference type="InterPro" id="IPR016193">
    <property type="entry name" value="Cytidine_deaminase-like"/>
</dbReference>
<dbReference type="Proteomes" id="UP000190814">
    <property type="component" value="Unassembled WGS sequence"/>
</dbReference>
<organism evidence="1 2">
    <name type="scientific">Eubacterium uniforme</name>
    <dbReference type="NCBI Taxonomy" id="39495"/>
    <lineage>
        <taxon>Bacteria</taxon>
        <taxon>Bacillati</taxon>
        <taxon>Bacillota</taxon>
        <taxon>Clostridia</taxon>
        <taxon>Eubacteriales</taxon>
        <taxon>Eubacteriaceae</taxon>
        <taxon>Eubacterium</taxon>
    </lineage>
</organism>